<name>A3UA41_CROAH</name>
<dbReference type="Pfam" id="PF00857">
    <property type="entry name" value="Isochorismatase"/>
    <property type="match status" value="1"/>
</dbReference>
<dbReference type="AlphaFoldDB" id="A3UA41"/>
<dbReference type="Proteomes" id="UP000002297">
    <property type="component" value="Chromosome"/>
</dbReference>
<keyword evidence="4" id="KW-1185">Reference proteome</keyword>
<dbReference type="STRING" id="216432.CA2559_11593"/>
<dbReference type="GeneID" id="89454042"/>
<reference evidence="3 4" key="1">
    <citation type="journal article" date="2010" name="J. Bacteriol.">
        <title>The complete genome sequence of Croceibacter atlanticus HTCC2559T.</title>
        <authorList>
            <person name="Oh H.M."/>
            <person name="Kang I."/>
            <person name="Ferriera S."/>
            <person name="Giovannoni S.J."/>
            <person name="Cho J.C."/>
        </authorList>
    </citation>
    <scope>NUCLEOTIDE SEQUENCE [LARGE SCALE GENOMIC DNA]</scope>
    <source>
        <strain evidence="4">ATCC BAA-628 / HTCC2559 / KCTC 12090</strain>
    </source>
</reference>
<dbReference type="RefSeq" id="WP_013188058.1">
    <property type="nucleotide sequence ID" value="NC_014230.1"/>
</dbReference>
<dbReference type="KEGG" id="cat:CA2559_11593"/>
<dbReference type="OrthoDB" id="9791276at2"/>
<dbReference type="InterPro" id="IPR036380">
    <property type="entry name" value="Isochorismatase-like_sf"/>
</dbReference>
<evidence type="ECO:0000259" key="2">
    <source>
        <dbReference type="Pfam" id="PF00857"/>
    </source>
</evidence>
<dbReference type="InterPro" id="IPR000868">
    <property type="entry name" value="Isochorismatase-like_dom"/>
</dbReference>
<dbReference type="PANTHER" id="PTHR43540">
    <property type="entry name" value="PEROXYUREIDOACRYLATE/UREIDOACRYLATE AMIDOHYDROLASE-RELATED"/>
    <property type="match status" value="1"/>
</dbReference>
<evidence type="ECO:0000256" key="1">
    <source>
        <dbReference type="ARBA" id="ARBA00022801"/>
    </source>
</evidence>
<dbReference type="PANTHER" id="PTHR43540:SF16">
    <property type="entry name" value="ISOCHORISMATASE-LIKE DOMAIN-CONTAINING PROTEIN"/>
    <property type="match status" value="1"/>
</dbReference>
<proteinExistence type="predicted"/>
<accession>A3UA41</accession>
<dbReference type="InterPro" id="IPR050272">
    <property type="entry name" value="Isochorismatase-like_hydrls"/>
</dbReference>
<dbReference type="EMBL" id="CP002046">
    <property type="protein sequence ID" value="EAP86677.1"/>
    <property type="molecule type" value="Genomic_DNA"/>
</dbReference>
<dbReference type="eggNOG" id="COG1335">
    <property type="taxonomic scope" value="Bacteria"/>
</dbReference>
<evidence type="ECO:0000313" key="3">
    <source>
        <dbReference type="EMBL" id="EAP86677.1"/>
    </source>
</evidence>
<sequence>MKTAIILIGYQNDYFAEDGILREVVEESSKVTNIIENTVNLINNCDDKLIISTPIIFSESYAELSEPVGILKTIRDVGAFKEGSKGSETIVELKAFEDKIIEIPGKLDLNAFNNTALEQTLKDNDINHIYLAGTVASICIDSTGRSAVERGFKVTMISDCISGRTVFEKDFFCENIYPLYSDSVLSTEICNGGK</sequence>
<dbReference type="Gene3D" id="3.40.50.850">
    <property type="entry name" value="Isochorismatase-like"/>
    <property type="match status" value="1"/>
</dbReference>
<dbReference type="CDD" id="cd00431">
    <property type="entry name" value="cysteine_hydrolases"/>
    <property type="match status" value="1"/>
</dbReference>
<organism evidence="3 4">
    <name type="scientific">Croceibacter atlanticus (strain ATCC BAA-628 / JCM 21780 / CIP 108009 / IAM 15332 / KCTC 12090 / HTCC2559)</name>
    <dbReference type="NCBI Taxonomy" id="216432"/>
    <lineage>
        <taxon>Bacteria</taxon>
        <taxon>Pseudomonadati</taxon>
        <taxon>Bacteroidota</taxon>
        <taxon>Flavobacteriia</taxon>
        <taxon>Flavobacteriales</taxon>
        <taxon>Flavobacteriaceae</taxon>
        <taxon>Croceibacter</taxon>
    </lineage>
</organism>
<dbReference type="GO" id="GO:0016787">
    <property type="term" value="F:hydrolase activity"/>
    <property type="evidence" value="ECO:0007669"/>
    <property type="project" value="UniProtKB-KW"/>
</dbReference>
<keyword evidence="1" id="KW-0378">Hydrolase</keyword>
<feature type="domain" description="Isochorismatase-like" evidence="2">
    <location>
        <begin position="3"/>
        <end position="178"/>
    </location>
</feature>
<protein>
    <recommendedName>
        <fullName evidence="2">Isochorismatase-like domain-containing protein</fullName>
    </recommendedName>
</protein>
<dbReference type="HOGENOM" id="CLU_068979_8_2_10"/>
<dbReference type="SUPFAM" id="SSF52499">
    <property type="entry name" value="Isochorismatase-like hydrolases"/>
    <property type="match status" value="1"/>
</dbReference>
<evidence type="ECO:0000313" key="4">
    <source>
        <dbReference type="Proteomes" id="UP000002297"/>
    </source>
</evidence>
<gene>
    <name evidence="3" type="ordered locus">CA2559_11593</name>
</gene>